<keyword evidence="5" id="KW-1185">Reference proteome</keyword>
<dbReference type="SUPFAM" id="SSF46955">
    <property type="entry name" value="Putative DNA-binding domain"/>
    <property type="match status" value="1"/>
</dbReference>
<evidence type="ECO:0000313" key="4">
    <source>
        <dbReference type="EMBL" id="MEQ4482797.1"/>
    </source>
</evidence>
<gene>
    <name evidence="4" type="ORF">QJS35_10350</name>
</gene>
<keyword evidence="1" id="KW-0238">DNA-binding</keyword>
<dbReference type="Pfam" id="PF13411">
    <property type="entry name" value="MerR_1"/>
    <property type="match status" value="1"/>
</dbReference>
<dbReference type="CDD" id="cd04788">
    <property type="entry name" value="HTH_NolA-AlbR"/>
    <property type="match status" value="1"/>
</dbReference>
<dbReference type="InterPro" id="IPR000551">
    <property type="entry name" value="MerR-type_HTH_dom"/>
</dbReference>
<organism evidence="4 5">
    <name type="scientific">Cohnella silvisoli</name>
    <dbReference type="NCBI Taxonomy" id="2873699"/>
    <lineage>
        <taxon>Bacteria</taxon>
        <taxon>Bacillati</taxon>
        <taxon>Bacillota</taxon>
        <taxon>Bacilli</taxon>
        <taxon>Bacillales</taxon>
        <taxon>Paenibacillaceae</taxon>
        <taxon>Cohnella</taxon>
    </lineage>
</organism>
<feature type="coiled-coil region" evidence="2">
    <location>
        <begin position="89"/>
        <end position="116"/>
    </location>
</feature>
<feature type="domain" description="HTH merR-type" evidence="3">
    <location>
        <begin position="7"/>
        <end position="76"/>
    </location>
</feature>
<dbReference type="InterPro" id="IPR009061">
    <property type="entry name" value="DNA-bd_dom_put_sf"/>
</dbReference>
<name>A0ABV1KTM0_9BACL</name>
<dbReference type="InterPro" id="IPR047057">
    <property type="entry name" value="MerR_fam"/>
</dbReference>
<evidence type="ECO:0000259" key="3">
    <source>
        <dbReference type="PROSITE" id="PS50937"/>
    </source>
</evidence>
<dbReference type="PANTHER" id="PTHR30204">
    <property type="entry name" value="REDOX-CYCLING DRUG-SENSING TRANSCRIPTIONAL ACTIVATOR SOXR"/>
    <property type="match status" value="1"/>
</dbReference>
<dbReference type="InterPro" id="IPR012925">
    <property type="entry name" value="TipAS_dom"/>
</dbReference>
<dbReference type="PROSITE" id="PS50937">
    <property type="entry name" value="HTH_MERR_2"/>
    <property type="match status" value="1"/>
</dbReference>
<sequence>MMLNKKHWKVGELAKLSGLTVRTLRYYDQIKLFSPSHFTDTGHRLYNEEDLVRCQRVMSLKELGFSLDQIKELIESPEFNPEEVIRVQLERLNEAIRIQEQLRVQLENVYRLLRNQQTVSAEDFIQLIEVMRMNADKYFTQEQMDQLHMRSQQLNQNQTQTVQDNWSDLIEALRAKMESGTSPDNPEVIQLAKRWKELIDLFSGGDPEFIRSAEKFHAENPNNPLQFGLDGELYRYINRALS</sequence>
<dbReference type="PANTHER" id="PTHR30204:SF90">
    <property type="entry name" value="HTH-TYPE TRANSCRIPTIONAL ACTIVATOR MTA"/>
    <property type="match status" value="1"/>
</dbReference>
<dbReference type="EMBL" id="JASKHM010000005">
    <property type="protein sequence ID" value="MEQ4482797.1"/>
    <property type="molecule type" value="Genomic_DNA"/>
</dbReference>
<accession>A0ABV1KTM0</accession>
<evidence type="ECO:0000256" key="2">
    <source>
        <dbReference type="SAM" id="Coils"/>
    </source>
</evidence>
<comment type="caution">
    <text evidence="4">The sequence shown here is derived from an EMBL/GenBank/DDBJ whole genome shotgun (WGS) entry which is preliminary data.</text>
</comment>
<dbReference type="PRINTS" id="PR00040">
    <property type="entry name" value="HTHMERR"/>
</dbReference>
<dbReference type="Pfam" id="PF07739">
    <property type="entry name" value="TipAS"/>
    <property type="match status" value="1"/>
</dbReference>
<evidence type="ECO:0000256" key="1">
    <source>
        <dbReference type="ARBA" id="ARBA00023125"/>
    </source>
</evidence>
<dbReference type="Proteomes" id="UP001493487">
    <property type="component" value="Unassembled WGS sequence"/>
</dbReference>
<keyword evidence="2" id="KW-0175">Coiled coil</keyword>
<evidence type="ECO:0000313" key="5">
    <source>
        <dbReference type="Proteomes" id="UP001493487"/>
    </source>
</evidence>
<dbReference type="Gene3D" id="1.10.1660.10">
    <property type="match status" value="1"/>
</dbReference>
<proteinExistence type="predicted"/>
<protein>
    <submittedName>
        <fullName evidence="4">MerR family transcriptional regulator</fullName>
    </submittedName>
</protein>
<dbReference type="SMART" id="SM00422">
    <property type="entry name" value="HTH_MERR"/>
    <property type="match status" value="1"/>
</dbReference>
<reference evidence="4 5" key="1">
    <citation type="journal article" date="2023" name="Genome Announc.">
        <title>Pan-Genome Analyses of the Genus Cohnella and Proposal of the Novel Species Cohnella silvisoli sp. nov., Isolated from Forest Soil.</title>
        <authorList>
            <person name="Wang C."/>
            <person name="Mao L."/>
            <person name="Bao G."/>
            <person name="Zhu H."/>
        </authorList>
    </citation>
    <scope>NUCLEOTIDE SEQUENCE [LARGE SCALE GENOMIC DNA]</scope>
    <source>
        <strain evidence="4 5">NL03-T5-1</strain>
    </source>
</reference>